<evidence type="ECO:0000256" key="1">
    <source>
        <dbReference type="ARBA" id="ARBA00022617"/>
    </source>
</evidence>
<organism evidence="7 8">
    <name type="scientific">Aeoliella straminimaris</name>
    <dbReference type="NCBI Taxonomy" id="2954799"/>
    <lineage>
        <taxon>Bacteria</taxon>
        <taxon>Pseudomonadati</taxon>
        <taxon>Planctomycetota</taxon>
        <taxon>Planctomycetia</taxon>
        <taxon>Pirellulales</taxon>
        <taxon>Lacipirellulaceae</taxon>
        <taxon>Aeoliella</taxon>
    </lineage>
</organism>
<evidence type="ECO:0000256" key="3">
    <source>
        <dbReference type="ARBA" id="ARBA00023004"/>
    </source>
</evidence>
<dbReference type="GO" id="GO:0009055">
    <property type="term" value="F:electron transfer activity"/>
    <property type="evidence" value="ECO:0007669"/>
    <property type="project" value="InterPro"/>
</dbReference>
<dbReference type="Gene3D" id="1.10.760.10">
    <property type="entry name" value="Cytochrome c-like domain"/>
    <property type="match status" value="1"/>
</dbReference>
<comment type="caution">
    <text evidence="7">The sequence shown here is derived from an EMBL/GenBank/DDBJ whole genome shotgun (WGS) entry which is preliminary data.</text>
</comment>
<feature type="transmembrane region" description="Helical" evidence="5">
    <location>
        <begin position="20"/>
        <end position="42"/>
    </location>
</feature>
<keyword evidence="5" id="KW-1133">Transmembrane helix</keyword>
<evidence type="ECO:0000259" key="6">
    <source>
        <dbReference type="PROSITE" id="PS51007"/>
    </source>
</evidence>
<evidence type="ECO:0000256" key="5">
    <source>
        <dbReference type="SAM" id="Phobius"/>
    </source>
</evidence>
<dbReference type="GO" id="GO:0046872">
    <property type="term" value="F:metal ion binding"/>
    <property type="evidence" value="ECO:0007669"/>
    <property type="project" value="UniProtKB-KW"/>
</dbReference>
<dbReference type="Proteomes" id="UP001155241">
    <property type="component" value="Unassembled WGS sequence"/>
</dbReference>
<dbReference type="SUPFAM" id="SSF46626">
    <property type="entry name" value="Cytochrome c"/>
    <property type="match status" value="1"/>
</dbReference>
<feature type="transmembrane region" description="Helical" evidence="5">
    <location>
        <begin position="183"/>
        <end position="208"/>
    </location>
</feature>
<dbReference type="PROSITE" id="PS51007">
    <property type="entry name" value="CYTC"/>
    <property type="match status" value="1"/>
</dbReference>
<reference evidence="7" key="1">
    <citation type="submission" date="2022-06" db="EMBL/GenBank/DDBJ databases">
        <title>Aeoliella straminimaris, a novel planctomycete from sediments.</title>
        <authorList>
            <person name="Vitorino I.R."/>
            <person name="Lage O.M."/>
        </authorList>
    </citation>
    <scope>NUCLEOTIDE SEQUENCE</scope>
    <source>
        <strain evidence="7">ICT_H6.2</strain>
    </source>
</reference>
<proteinExistence type="predicted"/>
<keyword evidence="5" id="KW-0812">Transmembrane</keyword>
<feature type="transmembrane region" description="Helical" evidence="5">
    <location>
        <begin position="253"/>
        <end position="276"/>
    </location>
</feature>
<keyword evidence="5" id="KW-0472">Membrane</keyword>
<sequence>MFPYYPINEFGPVMKGMVIGGLGIFHVFLAQFAIGGGMLLCYFQWRDNRYGDTLARRFVDGYFRWLVLVSFVTGALTGVAMWFTTIQVSPRTIGMMVDEFHWLWATEWTFFCLEVASGYAFYRYAKVLDGRTRLALLVLYAIAAWMSLFWINGILSWQLTPGGWLDDGSVWSGFFNATFWPSLIYRTLASMAIAALVAAVVVNLAPSFDQEEKLTLVRRVFWFLAPMALMPIIGGWFLAVLPEDSRGWVMGGSIAMTLFFALGAASSLLIGAYAFAMLVKPRLFVNGATAALLCALAFGATAGGEFVREGVRKPYTVRHTLYSNSITEDEVAHFREVGSVTNDPYPLVAPEQYPSDQLGLGAKVFRMQCGICHTIDGANGLVHLAGTWSVDQLRLNIAQLQHTKPFMPPFAGTPEELEALVQLIRWEGEHRPEQWGETSDPAVLEGIAEYMKAAGTQSMVSRPEQ</sequence>
<feature type="domain" description="Cytochrome c" evidence="6">
    <location>
        <begin position="356"/>
        <end position="455"/>
    </location>
</feature>
<evidence type="ECO:0000256" key="2">
    <source>
        <dbReference type="ARBA" id="ARBA00022723"/>
    </source>
</evidence>
<keyword evidence="1 4" id="KW-0349">Heme</keyword>
<evidence type="ECO:0000313" key="8">
    <source>
        <dbReference type="Proteomes" id="UP001155241"/>
    </source>
</evidence>
<dbReference type="GO" id="GO:0020037">
    <property type="term" value="F:heme binding"/>
    <property type="evidence" value="ECO:0007669"/>
    <property type="project" value="InterPro"/>
</dbReference>
<dbReference type="EMBL" id="JAMXLR010000036">
    <property type="protein sequence ID" value="MCO6044582.1"/>
    <property type="molecule type" value="Genomic_DNA"/>
</dbReference>
<feature type="transmembrane region" description="Helical" evidence="5">
    <location>
        <begin position="102"/>
        <end position="122"/>
    </location>
</feature>
<name>A0A9X2F901_9BACT</name>
<keyword evidence="8" id="KW-1185">Reference proteome</keyword>
<feature type="transmembrane region" description="Helical" evidence="5">
    <location>
        <begin position="62"/>
        <end position="82"/>
    </location>
</feature>
<feature type="transmembrane region" description="Helical" evidence="5">
    <location>
        <begin position="134"/>
        <end position="155"/>
    </location>
</feature>
<gene>
    <name evidence="7" type="ORF">NG895_11755</name>
</gene>
<accession>A0A9X2F901</accession>
<dbReference type="RefSeq" id="WP_252852692.1">
    <property type="nucleotide sequence ID" value="NZ_JAMXLR010000036.1"/>
</dbReference>
<keyword evidence="3 4" id="KW-0408">Iron</keyword>
<dbReference type="Pfam" id="PF13442">
    <property type="entry name" value="Cytochrome_CBB3"/>
    <property type="match status" value="1"/>
</dbReference>
<feature type="transmembrane region" description="Helical" evidence="5">
    <location>
        <begin position="220"/>
        <end position="241"/>
    </location>
</feature>
<evidence type="ECO:0000313" key="7">
    <source>
        <dbReference type="EMBL" id="MCO6044582.1"/>
    </source>
</evidence>
<keyword evidence="2 4" id="KW-0479">Metal-binding</keyword>
<evidence type="ECO:0000256" key="4">
    <source>
        <dbReference type="PROSITE-ProRule" id="PRU00433"/>
    </source>
</evidence>
<dbReference type="InterPro" id="IPR009056">
    <property type="entry name" value="Cyt_c-like_dom"/>
</dbReference>
<protein>
    <recommendedName>
        <fullName evidence="6">Cytochrome c domain-containing protein</fullName>
    </recommendedName>
</protein>
<feature type="transmembrane region" description="Helical" evidence="5">
    <location>
        <begin position="283"/>
        <end position="304"/>
    </location>
</feature>
<dbReference type="AlphaFoldDB" id="A0A9X2F901"/>
<dbReference type="InterPro" id="IPR036909">
    <property type="entry name" value="Cyt_c-like_dom_sf"/>
</dbReference>